<evidence type="ECO:0000259" key="1">
    <source>
        <dbReference type="SMART" id="SM00460"/>
    </source>
</evidence>
<evidence type="ECO:0000313" key="3">
    <source>
        <dbReference type="Proteomes" id="UP001205843"/>
    </source>
</evidence>
<dbReference type="AlphaFoldDB" id="A0AAE3G3R9"/>
<dbReference type="PANTHER" id="PTHR33490:SF12">
    <property type="entry name" value="BLL5557 PROTEIN"/>
    <property type="match status" value="1"/>
</dbReference>
<dbReference type="Pfam" id="PF01841">
    <property type="entry name" value="Transglut_core"/>
    <property type="match status" value="1"/>
</dbReference>
<reference evidence="2" key="1">
    <citation type="submission" date="2022-03" db="EMBL/GenBank/DDBJ databases">
        <title>Genomic Encyclopedia of Type Strains, Phase III (KMG-III): the genomes of soil and plant-associated and newly described type strains.</title>
        <authorList>
            <person name="Whitman W."/>
        </authorList>
    </citation>
    <scope>NUCLEOTIDE SEQUENCE</scope>
    <source>
        <strain evidence="2">ANL 6-2</strain>
    </source>
</reference>
<keyword evidence="3" id="KW-1185">Reference proteome</keyword>
<dbReference type="Proteomes" id="UP001205843">
    <property type="component" value="Unassembled WGS sequence"/>
</dbReference>
<feature type="domain" description="Transglutaminase-like" evidence="1">
    <location>
        <begin position="165"/>
        <end position="225"/>
    </location>
</feature>
<evidence type="ECO:0000313" key="2">
    <source>
        <dbReference type="EMBL" id="MCP1675250.1"/>
    </source>
</evidence>
<name>A0AAE3G3R9_9GAMM</name>
<dbReference type="EMBL" id="JALJXV010000005">
    <property type="protein sequence ID" value="MCP1675250.1"/>
    <property type="molecule type" value="Genomic_DNA"/>
</dbReference>
<dbReference type="SMART" id="SM00460">
    <property type="entry name" value="TGc"/>
    <property type="match status" value="1"/>
</dbReference>
<dbReference type="RefSeq" id="WP_253478408.1">
    <property type="nucleotide sequence ID" value="NZ_JALJXV010000005.1"/>
</dbReference>
<dbReference type="GO" id="GO:0006508">
    <property type="term" value="P:proteolysis"/>
    <property type="evidence" value="ECO:0007669"/>
    <property type="project" value="UniProtKB-KW"/>
</dbReference>
<proteinExistence type="predicted"/>
<dbReference type="Gene3D" id="3.10.620.30">
    <property type="match status" value="1"/>
</dbReference>
<keyword evidence="2" id="KW-0378">Hydrolase</keyword>
<dbReference type="InterPro" id="IPR002931">
    <property type="entry name" value="Transglutaminase-like"/>
</dbReference>
<sequence>MHTPDHRWLRVGCRLEMTYAVASPMILLLRPRSGLYQWVAGDTYRVLPNLPIAEYTDVYGNLCQRLLAPVGPLSIWVQSEVRVLAGAQPAPGAPFVPVEELPAETLIHLTPSRYCEADRLGPLANEITAGALPGYDQVTAISRWINQRIDYLSESDPEPVSATEMVRRGNGVCRDFAHLGIALCRSLSIPARLVVGYLERLEPMDLHAWFEAYVGGNWHTFDPTRPDLTGGRVCLGYGRDAADVAVFSQFGPPVIPSRLEVYVEPIDAPTA</sequence>
<dbReference type="Gene3D" id="2.60.40.2250">
    <property type="match status" value="1"/>
</dbReference>
<gene>
    <name evidence="2" type="ORF">J2T57_002398</name>
</gene>
<organism evidence="2 3">
    <name type="scientific">Natronocella acetinitrilica</name>
    <dbReference type="NCBI Taxonomy" id="414046"/>
    <lineage>
        <taxon>Bacteria</taxon>
        <taxon>Pseudomonadati</taxon>
        <taxon>Pseudomonadota</taxon>
        <taxon>Gammaproteobacteria</taxon>
        <taxon>Chromatiales</taxon>
        <taxon>Ectothiorhodospiraceae</taxon>
        <taxon>Natronocella</taxon>
    </lineage>
</organism>
<keyword evidence="2" id="KW-0645">Protease</keyword>
<dbReference type="GO" id="GO:0008233">
    <property type="term" value="F:peptidase activity"/>
    <property type="evidence" value="ECO:0007669"/>
    <property type="project" value="UniProtKB-KW"/>
</dbReference>
<dbReference type="SUPFAM" id="SSF54001">
    <property type="entry name" value="Cysteine proteinases"/>
    <property type="match status" value="1"/>
</dbReference>
<protein>
    <submittedName>
        <fullName evidence="2">Transglutaminase-like putative cysteine protease</fullName>
    </submittedName>
</protein>
<comment type="caution">
    <text evidence="2">The sequence shown here is derived from an EMBL/GenBank/DDBJ whole genome shotgun (WGS) entry which is preliminary data.</text>
</comment>
<accession>A0AAE3G3R9</accession>
<dbReference type="InterPro" id="IPR038765">
    <property type="entry name" value="Papain-like_cys_pep_sf"/>
</dbReference>
<dbReference type="PANTHER" id="PTHR33490">
    <property type="entry name" value="BLR5614 PROTEIN-RELATED"/>
    <property type="match status" value="1"/>
</dbReference>